<feature type="region of interest" description="Disordered" evidence="1">
    <location>
        <begin position="1"/>
        <end position="20"/>
    </location>
</feature>
<accession>A0A8R1V3V4</accession>
<organism evidence="2 3">
    <name type="scientific">Pristionchus pacificus</name>
    <name type="common">Parasitic nematode worm</name>
    <dbReference type="NCBI Taxonomy" id="54126"/>
    <lineage>
        <taxon>Eukaryota</taxon>
        <taxon>Metazoa</taxon>
        <taxon>Ecdysozoa</taxon>
        <taxon>Nematoda</taxon>
        <taxon>Chromadorea</taxon>
        <taxon>Rhabditida</taxon>
        <taxon>Rhabditina</taxon>
        <taxon>Diplogasteromorpha</taxon>
        <taxon>Diplogasteroidea</taxon>
        <taxon>Neodiplogasteridae</taxon>
        <taxon>Pristionchus</taxon>
    </lineage>
</organism>
<reference evidence="2" key="2">
    <citation type="submission" date="2022-06" db="UniProtKB">
        <authorList>
            <consortium name="EnsemblMetazoa"/>
        </authorList>
    </citation>
    <scope>IDENTIFICATION</scope>
    <source>
        <strain evidence="2">PS312</strain>
    </source>
</reference>
<evidence type="ECO:0000256" key="1">
    <source>
        <dbReference type="SAM" id="MobiDB-lite"/>
    </source>
</evidence>
<accession>A0A2A6CCE3</accession>
<protein>
    <submittedName>
        <fullName evidence="2">Uncharacterized protein</fullName>
    </submittedName>
</protein>
<evidence type="ECO:0000313" key="2">
    <source>
        <dbReference type="EnsemblMetazoa" id="PPA45172.1"/>
    </source>
</evidence>
<sequence length="95" mass="10445">MVDRSGGGGEEGGLLKDSTTWTRMQHEIASRPTSMAAENQLYPSSPRTTMMHLHTRFPSLTTRSTRNPLISRVIAHAPITAPELFPPNWFGGVVV</sequence>
<dbReference type="Proteomes" id="UP000005239">
    <property type="component" value="Unassembled WGS sequence"/>
</dbReference>
<gene>
    <name evidence="2" type="primary">WBGene00283541</name>
</gene>
<proteinExistence type="predicted"/>
<evidence type="ECO:0000313" key="3">
    <source>
        <dbReference type="Proteomes" id="UP000005239"/>
    </source>
</evidence>
<name>A0A2A6CCE3_PRIPA</name>
<keyword evidence="3" id="KW-1185">Reference proteome</keyword>
<reference evidence="3" key="1">
    <citation type="journal article" date="2008" name="Nat. Genet.">
        <title>The Pristionchus pacificus genome provides a unique perspective on nematode lifestyle and parasitism.</title>
        <authorList>
            <person name="Dieterich C."/>
            <person name="Clifton S.W."/>
            <person name="Schuster L.N."/>
            <person name="Chinwalla A."/>
            <person name="Delehaunty K."/>
            <person name="Dinkelacker I."/>
            <person name="Fulton L."/>
            <person name="Fulton R."/>
            <person name="Godfrey J."/>
            <person name="Minx P."/>
            <person name="Mitreva M."/>
            <person name="Roeseler W."/>
            <person name="Tian H."/>
            <person name="Witte H."/>
            <person name="Yang S.P."/>
            <person name="Wilson R.K."/>
            <person name="Sommer R.J."/>
        </authorList>
    </citation>
    <scope>NUCLEOTIDE SEQUENCE [LARGE SCALE GENOMIC DNA]</scope>
    <source>
        <strain evidence="3">PS312</strain>
    </source>
</reference>
<feature type="compositionally biased region" description="Gly residues" evidence="1">
    <location>
        <begin position="1"/>
        <end position="12"/>
    </location>
</feature>
<dbReference type="AlphaFoldDB" id="A0A2A6CCE3"/>
<dbReference type="EnsemblMetazoa" id="PPA45172.1">
    <property type="protein sequence ID" value="PPA45172.1"/>
    <property type="gene ID" value="WBGene00283541"/>
</dbReference>